<comment type="caution">
    <text evidence="1">The sequence shown here is derived from an EMBL/GenBank/DDBJ whole genome shotgun (WGS) entry which is preliminary data.</text>
</comment>
<dbReference type="EMBL" id="CABO01000012">
    <property type="protein sequence ID" value="CBI01004.1"/>
    <property type="molecule type" value="Genomic_DNA"/>
</dbReference>
<gene>
    <name evidence="1" type="ORF">CARN4_0355</name>
</gene>
<evidence type="ECO:0000313" key="1">
    <source>
        <dbReference type="EMBL" id="CBI01004.1"/>
    </source>
</evidence>
<dbReference type="CDD" id="cd00448">
    <property type="entry name" value="YjgF_YER057c_UK114_family"/>
    <property type="match status" value="1"/>
</dbReference>
<reference evidence="1" key="1">
    <citation type="submission" date="2009-10" db="EMBL/GenBank/DDBJ databases">
        <title>Diversity of trophic interactions inside an arsenic-rich microbial ecosystem.</title>
        <authorList>
            <person name="Bertin P.N."/>
            <person name="Heinrich-Salmeron A."/>
            <person name="Pelletier E."/>
            <person name="Goulhen-Chollet F."/>
            <person name="Arsene-Ploetze F."/>
            <person name="Gallien S."/>
            <person name="Calteau A."/>
            <person name="Vallenet D."/>
            <person name="Casiot C."/>
            <person name="Chane-Woon-Ming B."/>
            <person name="Giloteaux L."/>
            <person name="Barakat M."/>
            <person name="Bonnefoy V."/>
            <person name="Bruneel O."/>
            <person name="Chandler M."/>
            <person name="Cleiss J."/>
            <person name="Duran R."/>
            <person name="Elbaz-Poulichet F."/>
            <person name="Fonknechten N."/>
            <person name="Lauga B."/>
            <person name="Mornico D."/>
            <person name="Ortet P."/>
            <person name="Schaeffer C."/>
            <person name="Siguier P."/>
            <person name="Alexander Thil Smith A."/>
            <person name="Van Dorsselaer A."/>
            <person name="Weissenbach J."/>
            <person name="Medigue C."/>
            <person name="Le Paslier D."/>
        </authorList>
    </citation>
    <scope>NUCLEOTIDE SEQUENCE</scope>
</reference>
<accession>E6Q1E4</accession>
<dbReference type="PANTHER" id="PTHR43857:SF1">
    <property type="entry name" value="YJGH FAMILY PROTEIN"/>
    <property type="match status" value="1"/>
</dbReference>
<dbReference type="PANTHER" id="PTHR43857">
    <property type="entry name" value="BLR7761 PROTEIN"/>
    <property type="match status" value="1"/>
</dbReference>
<dbReference type="SUPFAM" id="SSF55298">
    <property type="entry name" value="YjgF-like"/>
    <property type="match status" value="1"/>
</dbReference>
<protein>
    <submittedName>
        <fullName evidence="1">Endoribonuclease L-PSP</fullName>
    </submittedName>
</protein>
<dbReference type="Pfam" id="PF01042">
    <property type="entry name" value="Ribonuc_L-PSP"/>
    <property type="match status" value="1"/>
</dbReference>
<sequence length="132" mass="14040">MSKRIEPAGWAPPSGYANGMLASGHFLAIAGQVGWDAGQQLVSEDFLAQAEQAMRNISEVLRTAGGAPEHLVRMTWYVLDAAEYRANAKALGAAYRELFGSHYPAMTLIVVAGLLEAGARVEIEATAVLPVL</sequence>
<dbReference type="InterPro" id="IPR006175">
    <property type="entry name" value="YjgF/YER057c/UK114"/>
</dbReference>
<organism evidence="1">
    <name type="scientific">mine drainage metagenome</name>
    <dbReference type="NCBI Taxonomy" id="410659"/>
    <lineage>
        <taxon>unclassified sequences</taxon>
        <taxon>metagenomes</taxon>
        <taxon>ecological metagenomes</taxon>
    </lineage>
</organism>
<dbReference type="Gene3D" id="3.30.1330.40">
    <property type="entry name" value="RutC-like"/>
    <property type="match status" value="1"/>
</dbReference>
<name>E6Q1E4_9ZZZZ</name>
<dbReference type="AlphaFoldDB" id="E6Q1E4"/>
<proteinExistence type="predicted"/>
<dbReference type="InterPro" id="IPR035959">
    <property type="entry name" value="RutC-like_sf"/>
</dbReference>